<evidence type="ECO:0000259" key="2">
    <source>
        <dbReference type="Pfam" id="PF03432"/>
    </source>
</evidence>
<feature type="compositionally biased region" description="Basic and acidic residues" evidence="1">
    <location>
        <begin position="310"/>
        <end position="404"/>
    </location>
</feature>
<geneLocation type="plasmid" evidence="3">
    <name>pRJ80</name>
</geneLocation>
<feature type="region of interest" description="Disordered" evidence="1">
    <location>
        <begin position="310"/>
        <end position="418"/>
    </location>
</feature>
<accession>A0A5P9WD25</accession>
<keyword evidence="3" id="KW-0614">Plasmid</keyword>
<protein>
    <submittedName>
        <fullName evidence="3">MobA</fullName>
    </submittedName>
</protein>
<evidence type="ECO:0000313" key="3">
    <source>
        <dbReference type="EMBL" id="QFX79333.1"/>
    </source>
</evidence>
<dbReference type="AlphaFoldDB" id="A0A5P9WD25"/>
<dbReference type="EMBL" id="MK796167">
    <property type="protein sequence ID" value="QFX79333.1"/>
    <property type="molecule type" value="Genomic_DNA"/>
</dbReference>
<feature type="domain" description="MobA/VirD2-like nuclease" evidence="2">
    <location>
        <begin position="143"/>
        <end position="223"/>
    </location>
</feature>
<organism evidence="3">
    <name type="scientific">Staphylococcus aureus</name>
    <dbReference type="NCBI Taxonomy" id="1280"/>
    <lineage>
        <taxon>Bacteria</taxon>
        <taxon>Bacillati</taxon>
        <taxon>Bacillota</taxon>
        <taxon>Bacilli</taxon>
        <taxon>Bacillales</taxon>
        <taxon>Staphylococcaceae</taxon>
        <taxon>Staphylococcus</taxon>
    </lineage>
</organism>
<evidence type="ECO:0000256" key="1">
    <source>
        <dbReference type="SAM" id="MobiDB-lite"/>
    </source>
</evidence>
<gene>
    <name evidence="3" type="primary">mobA</name>
</gene>
<dbReference type="Pfam" id="PF03432">
    <property type="entry name" value="Relaxase"/>
    <property type="match status" value="2"/>
</dbReference>
<dbReference type="InterPro" id="IPR005094">
    <property type="entry name" value="Endonuclease_MobA/VirD2"/>
</dbReference>
<proteinExistence type="predicted"/>
<reference evidence="3" key="1">
    <citation type="submission" date="2019-04" db="EMBL/GenBank/DDBJ databases">
        <title>Bacteriocinogenic plasmid pRJ80 DNA sequence.</title>
        <authorList>
            <person name="Bastos S.L.S.M."/>
            <person name="Coelho M.L.V."/>
            <person name="Vigoder H.C."/>
            <person name="Fleming L.R."/>
            <person name="do Carmo Bastos M.F."/>
        </authorList>
    </citation>
    <scope>NUCLEOTIDE SEQUENCE</scope>
    <source>
        <strain evidence="3">4181</strain>
        <plasmid evidence="3">pRJ80</plasmid>
    </source>
</reference>
<name>A0A5P9WD25_STAAU</name>
<dbReference type="RefSeq" id="WP_254241502.1">
    <property type="nucleotide sequence ID" value="NZ_JABTYB010000015.1"/>
</dbReference>
<sequence length="418" mass="48259">MATTKLSATKSTSRAINYAEKRAVEKSGLNCDIDYAKSSFKASRELYGKTDGNQGHVIIQSFKPDEVTPEQCNQLGLELAEKFAPNHQVAIYTHNDTDHVHNHIVINTINLEAGKKFNNNKQALRDLRNFNDEVCRNHGLSVPEKDTAEVTPEQCNQLGLELAEKFAPNHQVAIYTHNDTDHVHNHIVINTINLEAGKKFNNNKQALRDLRNFNDEVCRNHGLSVPEKDTARLRYTQTEKAIADPNIKSTAQYSWKDEIREAIDQSQATNMDELKTHLSQYGIEIERVTPKSITYRHLAEDKKVRGRRLGEDYNKGGIEDGFERQIQRRQQERESEHDYQPKRRTSNRDESTERDTSITQSDWDRFAKDTNELERSRKAAESARLAHEKARRDREERIQTERATRTIINNDRGHDYEL</sequence>
<feature type="domain" description="MobA/VirD2-like nuclease" evidence="2">
    <location>
        <begin position="20"/>
        <end position="140"/>
    </location>
</feature>